<dbReference type="Pfam" id="PF26149">
    <property type="entry name" value="YuzK"/>
    <property type="match status" value="1"/>
</dbReference>
<dbReference type="EMBL" id="BMOS01000021">
    <property type="protein sequence ID" value="GGN61863.1"/>
    <property type="molecule type" value="Genomic_DNA"/>
</dbReference>
<reference evidence="1" key="2">
    <citation type="submission" date="2020-09" db="EMBL/GenBank/DDBJ databases">
        <authorList>
            <person name="Sun Q."/>
            <person name="Ohkuma M."/>
        </authorList>
    </citation>
    <scope>NUCLEOTIDE SEQUENCE</scope>
    <source>
        <strain evidence="1">JCM 17251</strain>
    </source>
</reference>
<evidence type="ECO:0000313" key="2">
    <source>
        <dbReference type="Proteomes" id="UP000624041"/>
    </source>
</evidence>
<dbReference type="AlphaFoldDB" id="A0A917Y159"/>
<name>A0A917Y159_9BACI</name>
<proteinExistence type="predicted"/>
<reference evidence="1" key="1">
    <citation type="journal article" date="2014" name="Int. J. Syst. Evol. Microbiol.">
        <title>Complete genome sequence of Corynebacterium casei LMG S-19264T (=DSM 44701T), isolated from a smear-ripened cheese.</title>
        <authorList>
            <consortium name="US DOE Joint Genome Institute (JGI-PGF)"/>
            <person name="Walter F."/>
            <person name="Albersmeier A."/>
            <person name="Kalinowski J."/>
            <person name="Ruckert C."/>
        </authorList>
    </citation>
    <scope>NUCLEOTIDE SEQUENCE</scope>
    <source>
        <strain evidence="1">JCM 17251</strain>
    </source>
</reference>
<gene>
    <name evidence="1" type="ORF">GCM10007971_27240</name>
</gene>
<protein>
    <submittedName>
        <fullName evidence="1">Uncharacterized protein</fullName>
    </submittedName>
</protein>
<comment type="caution">
    <text evidence="1">The sequence shown here is derived from an EMBL/GenBank/DDBJ whole genome shotgun (WGS) entry which is preliminary data.</text>
</comment>
<accession>A0A917Y159</accession>
<keyword evidence="2" id="KW-1185">Reference proteome</keyword>
<evidence type="ECO:0000313" key="1">
    <source>
        <dbReference type="EMBL" id="GGN61863.1"/>
    </source>
</evidence>
<dbReference type="Proteomes" id="UP000624041">
    <property type="component" value="Unassembled WGS sequence"/>
</dbReference>
<organism evidence="1 2">
    <name type="scientific">Oceanobacillus indicireducens</name>
    <dbReference type="NCBI Taxonomy" id="1004261"/>
    <lineage>
        <taxon>Bacteria</taxon>
        <taxon>Bacillati</taxon>
        <taxon>Bacillota</taxon>
        <taxon>Bacilli</taxon>
        <taxon>Bacillales</taxon>
        <taxon>Bacillaceae</taxon>
        <taxon>Oceanobacillus</taxon>
    </lineage>
</organism>
<sequence length="50" mass="6098">MEKAMNEYHKMSIAEYESNLANRMKVEREREREYQESKQIIAEIDNQLGY</sequence>
<dbReference type="InterPro" id="IPR058676">
    <property type="entry name" value="YuzK"/>
</dbReference>